<dbReference type="EnsemblMetazoa" id="GAUT046835-RA">
    <property type="protein sequence ID" value="GAUT046835-PA"/>
    <property type="gene ID" value="GAUT046835"/>
</dbReference>
<evidence type="ECO:0000313" key="2">
    <source>
        <dbReference type="Proteomes" id="UP000078200"/>
    </source>
</evidence>
<dbReference type="Proteomes" id="UP000078200">
    <property type="component" value="Unassembled WGS sequence"/>
</dbReference>
<reference evidence="1" key="1">
    <citation type="submission" date="2020-05" db="UniProtKB">
        <authorList>
            <consortium name="EnsemblMetazoa"/>
        </authorList>
    </citation>
    <scope>IDENTIFICATION</scope>
    <source>
        <strain evidence="1">TTRI</strain>
    </source>
</reference>
<keyword evidence="2" id="KW-1185">Reference proteome</keyword>
<name>A0A1A9VTB3_GLOAU</name>
<dbReference type="AlphaFoldDB" id="A0A1A9VTB3"/>
<organism evidence="1 2">
    <name type="scientific">Glossina austeni</name>
    <name type="common">Savannah tsetse fly</name>
    <dbReference type="NCBI Taxonomy" id="7395"/>
    <lineage>
        <taxon>Eukaryota</taxon>
        <taxon>Metazoa</taxon>
        <taxon>Ecdysozoa</taxon>
        <taxon>Arthropoda</taxon>
        <taxon>Hexapoda</taxon>
        <taxon>Insecta</taxon>
        <taxon>Pterygota</taxon>
        <taxon>Neoptera</taxon>
        <taxon>Endopterygota</taxon>
        <taxon>Diptera</taxon>
        <taxon>Brachycera</taxon>
        <taxon>Muscomorpha</taxon>
        <taxon>Hippoboscoidea</taxon>
        <taxon>Glossinidae</taxon>
        <taxon>Glossina</taxon>
    </lineage>
</organism>
<evidence type="ECO:0000313" key="1">
    <source>
        <dbReference type="EnsemblMetazoa" id="GAUT046835-PA"/>
    </source>
</evidence>
<protein>
    <submittedName>
        <fullName evidence="1">Uncharacterized protein</fullName>
    </submittedName>
</protein>
<accession>A0A1A9VTB3</accession>
<proteinExistence type="predicted"/>
<sequence>MNNDVSNDETYNHFNYKSSIISSTFKAIMKMFTKTQQIMCSRRQCLYATQSILKVHSESGLYVCSEQQTFPGKLFLIIVAIVIFNRRKIIPALKRFFGTRLFKPKEDNALFFFWTYKVAQPQSGLLTQSFQNSILFRCVYN</sequence>
<dbReference type="VEuPathDB" id="VectorBase:GAUT046835"/>